<evidence type="ECO:0000256" key="1">
    <source>
        <dbReference type="SAM" id="MobiDB-lite"/>
    </source>
</evidence>
<feature type="compositionally biased region" description="Basic and acidic residues" evidence="1">
    <location>
        <begin position="67"/>
        <end position="81"/>
    </location>
</feature>
<feature type="region of interest" description="Disordered" evidence="1">
    <location>
        <begin position="1"/>
        <end position="147"/>
    </location>
</feature>
<feature type="compositionally biased region" description="Basic and acidic residues" evidence="1">
    <location>
        <begin position="47"/>
        <end position="57"/>
    </location>
</feature>
<dbReference type="Proteomes" id="UP001281614">
    <property type="component" value="Unassembled WGS sequence"/>
</dbReference>
<reference evidence="2" key="1">
    <citation type="submission" date="2023-02" db="EMBL/GenBank/DDBJ databases">
        <title>Colletotrichum kahawae CIFC_Que2 genome sequencing and assembly.</title>
        <authorList>
            <person name="Baroncelli R."/>
        </authorList>
    </citation>
    <scope>NUCLEOTIDE SEQUENCE</scope>
    <source>
        <strain evidence="2">CIFC_Que2</strain>
    </source>
</reference>
<sequence length="147" mass="16073">MDRACLCGEGPGASTVRGREEPLRATEGPTWALDGERRVQSRGRGGSGREGDGKVRTADVQVPIQLEKWKVQQTRCREGRRWAGTCQQTGRTGRQTDTDTDSTPRSSSSSSRRRQEAGGRRQHEDWTGLGGTDSTGQAQDSTGQNRQ</sequence>
<gene>
    <name evidence="2" type="ORF">CKAH01_16638</name>
</gene>
<dbReference type="EMBL" id="VYYT01000177">
    <property type="protein sequence ID" value="KAK2759751.1"/>
    <property type="molecule type" value="Genomic_DNA"/>
</dbReference>
<proteinExistence type="predicted"/>
<comment type="caution">
    <text evidence="2">The sequence shown here is derived from an EMBL/GenBank/DDBJ whole genome shotgun (WGS) entry which is preliminary data.</text>
</comment>
<evidence type="ECO:0000313" key="2">
    <source>
        <dbReference type="EMBL" id="KAK2759751.1"/>
    </source>
</evidence>
<name>A0AAD9YFL6_COLKA</name>
<dbReference type="AlphaFoldDB" id="A0AAD9YFL6"/>
<feature type="compositionally biased region" description="Basic and acidic residues" evidence="1">
    <location>
        <begin position="113"/>
        <end position="126"/>
    </location>
</feature>
<keyword evidence="3" id="KW-1185">Reference proteome</keyword>
<evidence type="ECO:0000313" key="3">
    <source>
        <dbReference type="Proteomes" id="UP001281614"/>
    </source>
</evidence>
<accession>A0AAD9YFL6</accession>
<feature type="compositionally biased region" description="Polar residues" evidence="1">
    <location>
        <begin position="134"/>
        <end position="147"/>
    </location>
</feature>
<feature type="compositionally biased region" description="Low complexity" evidence="1">
    <location>
        <begin position="84"/>
        <end position="110"/>
    </location>
</feature>
<protein>
    <submittedName>
        <fullName evidence="2">Uncharacterized protein</fullName>
    </submittedName>
</protein>
<organism evidence="2 3">
    <name type="scientific">Colletotrichum kahawae</name>
    <name type="common">Coffee berry disease fungus</name>
    <dbReference type="NCBI Taxonomy" id="34407"/>
    <lineage>
        <taxon>Eukaryota</taxon>
        <taxon>Fungi</taxon>
        <taxon>Dikarya</taxon>
        <taxon>Ascomycota</taxon>
        <taxon>Pezizomycotina</taxon>
        <taxon>Sordariomycetes</taxon>
        <taxon>Hypocreomycetidae</taxon>
        <taxon>Glomerellales</taxon>
        <taxon>Glomerellaceae</taxon>
        <taxon>Colletotrichum</taxon>
        <taxon>Colletotrichum gloeosporioides species complex</taxon>
    </lineage>
</organism>